<keyword evidence="1" id="KW-0812">Transmembrane</keyword>
<gene>
    <name evidence="3" type="ORF">NQ318_007727</name>
</gene>
<evidence type="ECO:0000259" key="2">
    <source>
        <dbReference type="Pfam" id="PF18701"/>
    </source>
</evidence>
<comment type="caution">
    <text evidence="3">The sequence shown here is derived from an EMBL/GenBank/DDBJ whole genome shotgun (WGS) entry which is preliminary data.</text>
</comment>
<protein>
    <recommendedName>
        <fullName evidence="2">DUF5641 domain-containing protein</fullName>
    </recommendedName>
</protein>
<dbReference type="PANTHER" id="PTHR47331">
    <property type="entry name" value="PHD-TYPE DOMAIN-CONTAINING PROTEIN"/>
    <property type="match status" value="1"/>
</dbReference>
<name>A0AAV8Z025_9CUCU</name>
<dbReference type="InterPro" id="IPR040676">
    <property type="entry name" value="DUF5641"/>
</dbReference>
<dbReference type="PANTHER" id="PTHR47331:SF1">
    <property type="entry name" value="GAG-LIKE PROTEIN"/>
    <property type="match status" value="1"/>
</dbReference>
<organism evidence="3 4">
    <name type="scientific">Aromia moschata</name>
    <dbReference type="NCBI Taxonomy" id="1265417"/>
    <lineage>
        <taxon>Eukaryota</taxon>
        <taxon>Metazoa</taxon>
        <taxon>Ecdysozoa</taxon>
        <taxon>Arthropoda</taxon>
        <taxon>Hexapoda</taxon>
        <taxon>Insecta</taxon>
        <taxon>Pterygota</taxon>
        <taxon>Neoptera</taxon>
        <taxon>Endopterygota</taxon>
        <taxon>Coleoptera</taxon>
        <taxon>Polyphaga</taxon>
        <taxon>Cucujiformia</taxon>
        <taxon>Chrysomeloidea</taxon>
        <taxon>Cerambycidae</taxon>
        <taxon>Cerambycinae</taxon>
        <taxon>Callichromatini</taxon>
        <taxon>Aromia</taxon>
    </lineage>
</organism>
<dbReference type="EMBL" id="JAPWTK010000024">
    <property type="protein sequence ID" value="KAJ8957167.1"/>
    <property type="molecule type" value="Genomic_DNA"/>
</dbReference>
<proteinExistence type="predicted"/>
<evidence type="ECO:0000313" key="4">
    <source>
        <dbReference type="Proteomes" id="UP001162162"/>
    </source>
</evidence>
<dbReference type="AlphaFoldDB" id="A0AAV8Z025"/>
<evidence type="ECO:0000313" key="3">
    <source>
        <dbReference type="EMBL" id="KAJ8957167.1"/>
    </source>
</evidence>
<accession>A0AAV8Z025</accession>
<keyword evidence="1" id="KW-0472">Membrane</keyword>
<feature type="transmembrane region" description="Helical" evidence="1">
    <location>
        <begin position="12"/>
        <end position="33"/>
    </location>
</feature>
<keyword evidence="4" id="KW-1185">Reference proteome</keyword>
<reference evidence="3" key="1">
    <citation type="journal article" date="2023" name="Insect Mol. Biol.">
        <title>Genome sequencing provides insights into the evolution of gene families encoding plant cell wall-degrading enzymes in longhorned beetles.</title>
        <authorList>
            <person name="Shin N.R."/>
            <person name="Okamura Y."/>
            <person name="Kirsch R."/>
            <person name="Pauchet Y."/>
        </authorList>
    </citation>
    <scope>NUCLEOTIDE SEQUENCE</scope>
    <source>
        <strain evidence="3">AMC_N1</strain>
    </source>
</reference>
<dbReference type="Pfam" id="PF18701">
    <property type="entry name" value="DUF5641"/>
    <property type="match status" value="1"/>
</dbReference>
<dbReference type="SUPFAM" id="SSF56672">
    <property type="entry name" value="DNA/RNA polymerases"/>
    <property type="match status" value="1"/>
</dbReference>
<dbReference type="GO" id="GO:0071897">
    <property type="term" value="P:DNA biosynthetic process"/>
    <property type="evidence" value="ECO:0007669"/>
    <property type="project" value="UniProtKB-ARBA"/>
</dbReference>
<dbReference type="InterPro" id="IPR043502">
    <property type="entry name" value="DNA/RNA_pol_sf"/>
</dbReference>
<evidence type="ECO:0000256" key="1">
    <source>
        <dbReference type="SAM" id="Phobius"/>
    </source>
</evidence>
<dbReference type="Proteomes" id="UP001162162">
    <property type="component" value="Unassembled WGS sequence"/>
</dbReference>
<feature type="domain" description="DUF5641" evidence="2">
    <location>
        <begin position="116"/>
        <end position="195"/>
    </location>
</feature>
<keyword evidence="1" id="KW-1133">Transmembrane helix</keyword>
<sequence length="205" mass="23337">MNGLFREFYGVQIHHFLFLYLITYGTASAPFLAVRCIFELAGKCEDKCPNAAKVIWQDFYVDDLITGSSSLELLKQTCVDVLKVLESGQFPLRKWITNDPKILDGIEKSRWSSYSIKWNKEYLAELEEGKQQNKTDCHIQIGDLVVLMDEILPTLRWKLGRITDVHPEVDGGVRVVSIWTSSGTTNRAVRKVCLLPTVTPDNQNL</sequence>